<comment type="caution">
    <text evidence="2">The sequence shown here is derived from an EMBL/GenBank/DDBJ whole genome shotgun (WGS) entry which is preliminary data.</text>
</comment>
<feature type="compositionally biased region" description="Polar residues" evidence="1">
    <location>
        <begin position="466"/>
        <end position="483"/>
    </location>
</feature>
<dbReference type="EMBL" id="NMUH01001572">
    <property type="protein sequence ID" value="MQL93529.1"/>
    <property type="molecule type" value="Genomic_DNA"/>
</dbReference>
<name>A0A843VQJ7_COLES</name>
<evidence type="ECO:0000313" key="2">
    <source>
        <dbReference type="EMBL" id="MQL93529.1"/>
    </source>
</evidence>
<evidence type="ECO:0000256" key="1">
    <source>
        <dbReference type="SAM" id="MobiDB-lite"/>
    </source>
</evidence>
<proteinExistence type="predicted"/>
<evidence type="ECO:0000313" key="3">
    <source>
        <dbReference type="Proteomes" id="UP000652761"/>
    </source>
</evidence>
<feature type="region of interest" description="Disordered" evidence="1">
    <location>
        <begin position="22"/>
        <end position="53"/>
    </location>
</feature>
<sequence>MLSLSTMIRRVFHCSREHLSREHSNSSGIHPRPRQTSWSGGGELCSRPHGSTSRCQQELTPAVAAALEDRTTLLERFLHLQPPTFYNDYDPDQAESWVHELECTFETMDCAEQDQLTVAQYHQSGSGQSYRIGKGVSVPAATGKRFDEVYPVPASFWQPRECVFVFFFGYRRCWPDLEDEEIPPSTEGSDVSGYRLLKATRWLSRFGWERDKHVVAFSPRTTICSFVILLSGQLRQMSTTDRMKATSQMSRSWCQVCDDDTWRFRWSGLTMTLGSRQNNWLLPLFRRFFSSSDPLCVFSSVGELVRCRSGCERWGFSYSVWCSPLASLALLRGGDPLLRRVGGSWLVDGAFVELGARRRWPCTREDPNKLALIFEVATGKVSPSGGDSPWVAFSDREWFGDLFGVFLMLRLCFLAPVLFLAQSYSSLSPGVWNLCACPLKGCYHYLDHQSLRTCCGSSPGGGQARVTYSGSRGENGETSQQYPPRQAEEMGP</sequence>
<reference evidence="2" key="1">
    <citation type="submission" date="2017-07" db="EMBL/GenBank/DDBJ databases">
        <title>Taro Niue Genome Assembly and Annotation.</title>
        <authorList>
            <person name="Atibalentja N."/>
            <person name="Keating K."/>
            <person name="Fields C.J."/>
        </authorList>
    </citation>
    <scope>NUCLEOTIDE SEQUENCE</scope>
    <source>
        <strain evidence="2">Niue_2</strain>
        <tissue evidence="2">Leaf</tissue>
    </source>
</reference>
<protein>
    <submittedName>
        <fullName evidence="2">Uncharacterized protein</fullName>
    </submittedName>
</protein>
<organism evidence="2 3">
    <name type="scientific">Colocasia esculenta</name>
    <name type="common">Wild taro</name>
    <name type="synonym">Arum esculentum</name>
    <dbReference type="NCBI Taxonomy" id="4460"/>
    <lineage>
        <taxon>Eukaryota</taxon>
        <taxon>Viridiplantae</taxon>
        <taxon>Streptophyta</taxon>
        <taxon>Embryophyta</taxon>
        <taxon>Tracheophyta</taxon>
        <taxon>Spermatophyta</taxon>
        <taxon>Magnoliopsida</taxon>
        <taxon>Liliopsida</taxon>
        <taxon>Araceae</taxon>
        <taxon>Aroideae</taxon>
        <taxon>Colocasieae</taxon>
        <taxon>Colocasia</taxon>
    </lineage>
</organism>
<dbReference type="Proteomes" id="UP000652761">
    <property type="component" value="Unassembled WGS sequence"/>
</dbReference>
<accession>A0A843VQJ7</accession>
<gene>
    <name evidence="2" type="ORF">Taro_026171</name>
</gene>
<dbReference type="OrthoDB" id="1934635at2759"/>
<feature type="region of interest" description="Disordered" evidence="1">
    <location>
        <begin position="456"/>
        <end position="492"/>
    </location>
</feature>
<dbReference type="AlphaFoldDB" id="A0A843VQJ7"/>
<keyword evidence="3" id="KW-1185">Reference proteome</keyword>